<dbReference type="OrthoDB" id="3546385at2759"/>
<protein>
    <recommendedName>
        <fullName evidence="1">2EXR domain-containing protein</fullName>
    </recommendedName>
</protein>
<name>A0A194W4P6_CYTMA</name>
<dbReference type="InterPro" id="IPR045518">
    <property type="entry name" value="2EXR"/>
</dbReference>
<evidence type="ECO:0000259" key="1">
    <source>
        <dbReference type="Pfam" id="PF20150"/>
    </source>
</evidence>
<dbReference type="Proteomes" id="UP000078559">
    <property type="component" value="Chromosome 7"/>
</dbReference>
<evidence type="ECO:0000313" key="3">
    <source>
        <dbReference type="Proteomes" id="UP000078559"/>
    </source>
</evidence>
<accession>A0A194W4P6</accession>
<sequence>MNATARFALFPDLPPELRIQIWQDALPDISPGLYTYRPGCWEPRLRAESDYDYTPGKDHENWLLEFCHDRLGGARLNIALVSVNREARDVALDWAAERDVEIRRGGGSQVLIRHFDPERDCMYVSPDDWHAFLAEELEVPYELGWDQLERSFSPRCQVTRLAVPEAFFKLHDTTWRQLDDLLLSFSSVEALYVVSGRLSDMPSPGSHGELPWRCEIDVFQGPEVFWDHENENWLPQDGVKETQNQLCDEVVQQASRELYQGLADCRKDAFRICKVYLVK</sequence>
<dbReference type="AlphaFoldDB" id="A0A194W4P6"/>
<dbReference type="EMBL" id="CM003104">
    <property type="protein sequence ID" value="KUI71501.1"/>
    <property type="molecule type" value="Genomic_DNA"/>
</dbReference>
<keyword evidence="3" id="KW-1185">Reference proteome</keyword>
<evidence type="ECO:0000313" key="2">
    <source>
        <dbReference type="EMBL" id="KUI71501.1"/>
    </source>
</evidence>
<feature type="domain" description="2EXR" evidence="1">
    <location>
        <begin position="7"/>
        <end position="121"/>
    </location>
</feature>
<dbReference type="Pfam" id="PF20150">
    <property type="entry name" value="2EXR"/>
    <property type="match status" value="1"/>
</dbReference>
<organism evidence="2 3">
    <name type="scientific">Cytospora mali</name>
    <name type="common">Apple Valsa canker fungus</name>
    <name type="synonym">Valsa mali</name>
    <dbReference type="NCBI Taxonomy" id="578113"/>
    <lineage>
        <taxon>Eukaryota</taxon>
        <taxon>Fungi</taxon>
        <taxon>Dikarya</taxon>
        <taxon>Ascomycota</taxon>
        <taxon>Pezizomycotina</taxon>
        <taxon>Sordariomycetes</taxon>
        <taxon>Sordariomycetidae</taxon>
        <taxon>Diaporthales</taxon>
        <taxon>Cytosporaceae</taxon>
        <taxon>Cytospora</taxon>
    </lineage>
</organism>
<gene>
    <name evidence="2" type="ORF">VM1G_07040</name>
</gene>
<reference evidence="2" key="1">
    <citation type="submission" date="2014-12" db="EMBL/GenBank/DDBJ databases">
        <title>Genome Sequence of Valsa Canker Pathogens Uncovers a Specific Adaption of Colonization on Woody Bark.</title>
        <authorList>
            <person name="Yin Z."/>
            <person name="Liu H."/>
            <person name="Gao X."/>
            <person name="Li Z."/>
            <person name="Song N."/>
            <person name="Ke X."/>
            <person name="Dai Q."/>
            <person name="Wu Y."/>
            <person name="Sun Y."/>
            <person name="Xu J.-R."/>
            <person name="Kang Z.K."/>
            <person name="Wang L."/>
            <person name="Huang L."/>
        </authorList>
    </citation>
    <scope>NUCLEOTIDE SEQUENCE [LARGE SCALE GENOMIC DNA]</scope>
    <source>
        <strain evidence="2">03-8</strain>
    </source>
</reference>
<proteinExistence type="predicted"/>